<dbReference type="NCBIfam" id="TIGR00090">
    <property type="entry name" value="rsfS_iojap_ybeB"/>
    <property type="match status" value="1"/>
</dbReference>
<dbReference type="AlphaFoldDB" id="A0A6J6LTT1"/>
<dbReference type="HAMAP" id="MF_01477">
    <property type="entry name" value="Iojap_RsfS"/>
    <property type="match status" value="1"/>
</dbReference>
<organism evidence="2">
    <name type="scientific">freshwater metagenome</name>
    <dbReference type="NCBI Taxonomy" id="449393"/>
    <lineage>
        <taxon>unclassified sequences</taxon>
        <taxon>metagenomes</taxon>
        <taxon>ecological metagenomes</taxon>
    </lineage>
</organism>
<dbReference type="SUPFAM" id="SSF81301">
    <property type="entry name" value="Nucleotidyltransferase"/>
    <property type="match status" value="1"/>
</dbReference>
<protein>
    <submittedName>
        <fullName evidence="2">Unannotated protein</fullName>
    </submittedName>
</protein>
<dbReference type="GO" id="GO:0090071">
    <property type="term" value="P:negative regulation of ribosome biogenesis"/>
    <property type="evidence" value="ECO:0007669"/>
    <property type="project" value="TreeGrafter"/>
</dbReference>
<dbReference type="GO" id="GO:0043023">
    <property type="term" value="F:ribosomal large subunit binding"/>
    <property type="evidence" value="ECO:0007669"/>
    <property type="project" value="TreeGrafter"/>
</dbReference>
<dbReference type="EMBL" id="CAEZWM010000164">
    <property type="protein sequence ID" value="CAB4665236.1"/>
    <property type="molecule type" value="Genomic_DNA"/>
</dbReference>
<name>A0A6J6LTT1_9ZZZZ</name>
<proteinExistence type="inferred from homology"/>
<dbReference type="InterPro" id="IPR043519">
    <property type="entry name" value="NT_sf"/>
</dbReference>
<dbReference type="Pfam" id="PF02410">
    <property type="entry name" value="RsfS"/>
    <property type="match status" value="1"/>
</dbReference>
<reference evidence="2" key="1">
    <citation type="submission" date="2020-05" db="EMBL/GenBank/DDBJ databases">
        <authorList>
            <person name="Chiriac C."/>
            <person name="Salcher M."/>
            <person name="Ghai R."/>
            <person name="Kavagutti S V."/>
        </authorList>
    </citation>
    <scope>NUCLEOTIDE SEQUENCE</scope>
</reference>
<dbReference type="PANTHER" id="PTHR21043:SF0">
    <property type="entry name" value="MITOCHONDRIAL ASSEMBLY OF RIBOSOMAL LARGE SUBUNIT PROTEIN 1"/>
    <property type="match status" value="1"/>
</dbReference>
<gene>
    <name evidence="2" type="ORF">UFOPK2242_01193</name>
</gene>
<evidence type="ECO:0000256" key="1">
    <source>
        <dbReference type="ARBA" id="ARBA00010574"/>
    </source>
</evidence>
<dbReference type="InterPro" id="IPR004394">
    <property type="entry name" value="Iojap/RsfS/C7orf30"/>
</dbReference>
<accession>A0A6J6LTT1</accession>
<dbReference type="GO" id="GO:0017148">
    <property type="term" value="P:negative regulation of translation"/>
    <property type="evidence" value="ECO:0007669"/>
    <property type="project" value="TreeGrafter"/>
</dbReference>
<comment type="similarity">
    <text evidence="1">Belongs to the Iojap/RsfS family.</text>
</comment>
<dbReference type="PANTHER" id="PTHR21043">
    <property type="entry name" value="IOJAP SUPERFAMILY ORTHOLOG"/>
    <property type="match status" value="1"/>
</dbReference>
<sequence length="133" mass="14472">MTTKPKGATLESHERAIVAAVAASDKKGTDILVLDVGSIIGITEAFVIASASNPRLVRAIVDEIEEKIRLHDGTSPLRTEGLDDLGWVLMDYGDFVAHIFLDEVRDFYALERLWSDASQLWSEPVVAPAVPVA</sequence>
<dbReference type="Gene3D" id="3.30.460.10">
    <property type="entry name" value="Beta Polymerase, domain 2"/>
    <property type="match status" value="1"/>
</dbReference>
<evidence type="ECO:0000313" key="2">
    <source>
        <dbReference type="EMBL" id="CAB4665236.1"/>
    </source>
</evidence>